<dbReference type="SMART" id="SM00564">
    <property type="entry name" value="PQQ"/>
    <property type="match status" value="7"/>
</dbReference>
<proteinExistence type="inferred from homology"/>
<evidence type="ECO:0000256" key="3">
    <source>
        <dbReference type="ARBA" id="ARBA00023002"/>
    </source>
</evidence>
<dbReference type="PANTHER" id="PTHR32303:SF10">
    <property type="entry name" value="OUTER MEMBRANE PROTEIN ASSEMBLY FACTOR BAMB"/>
    <property type="match status" value="1"/>
</dbReference>
<comment type="cofactor">
    <cofactor evidence="1">
        <name>pyrroloquinoline quinone</name>
        <dbReference type="ChEBI" id="CHEBI:58442"/>
    </cofactor>
</comment>
<organism evidence="6 7">
    <name type="scientific">Saccharothrix syringae</name>
    <name type="common">Nocardiopsis syringae</name>
    <dbReference type="NCBI Taxonomy" id="103733"/>
    <lineage>
        <taxon>Bacteria</taxon>
        <taxon>Bacillati</taxon>
        <taxon>Actinomycetota</taxon>
        <taxon>Actinomycetes</taxon>
        <taxon>Pseudonocardiales</taxon>
        <taxon>Pseudonocardiaceae</taxon>
        <taxon>Saccharothrix</taxon>
    </lineage>
</organism>
<sequence>MTVFRALRALAVALLLPTSVTPAHAAGHPGGRSEWPMWQHDVRGSRHNADEVRITRRTAADLAPRWAFVFPDSDGMQSSQPAVVDGGVYVGGHNGVLYALDARTGATRWSFDTHAVTGPAPNPLRDGPTVAGGTVYFGDSKGGVYALDQATGRLRWRTAADTHPAAIITGSPLLWRDVLIVGVSSKEYLFAADDDYPCCTFRGSTVALDARTGALRWRDHTTPPPVRTGETSTGVPVFAPSGAAVWSSPAIDPRTGTVFVGTGNNYSGTGGDSDSVIALDAETGRRRWTQQATHPDTWTLQCFKGVNERCPVPGPNHDFGASPNVFRVGDRTVVGVGQKSGVYHLFDAATGAVLWRTALSSGQAAGIQWGTSYDGRRIYAATYHAHPGALHAIAPATGAVLWRAELPADACTTGGAATVPDACDLAHGTAVSSVPGVVFEGSEDGRIRAYAAEDGRVLWQYDTVREFTGVNGLTGRGGSISSAGGAVVAGGMLFVNSGYVFGTGIRGGVLIAFGLPRGR</sequence>
<accession>A0A5Q0HEL3</accession>
<feature type="domain" description="Pyrrolo-quinoline quinone repeat" evidence="5">
    <location>
        <begin position="344"/>
        <end position="503"/>
    </location>
</feature>
<name>A0A5Q0HEL3_SACSY</name>
<dbReference type="SUPFAM" id="SSF50998">
    <property type="entry name" value="Quinoprotein alcohol dehydrogenase-like"/>
    <property type="match status" value="1"/>
</dbReference>
<keyword evidence="4" id="KW-0732">Signal</keyword>
<dbReference type="KEGG" id="ssyi:EKG83_15725"/>
<dbReference type="Proteomes" id="UP000325787">
    <property type="component" value="Chromosome"/>
</dbReference>
<dbReference type="InterPro" id="IPR011047">
    <property type="entry name" value="Quinoprotein_ADH-like_sf"/>
</dbReference>
<dbReference type="AlphaFoldDB" id="A0A5Q0HEL3"/>
<feature type="domain" description="Pyrrolo-quinoline quinone repeat" evidence="5">
    <location>
        <begin position="239"/>
        <end position="293"/>
    </location>
</feature>
<dbReference type="InterPro" id="IPR002372">
    <property type="entry name" value="PQQ_rpt_dom"/>
</dbReference>
<evidence type="ECO:0000256" key="1">
    <source>
        <dbReference type="ARBA" id="ARBA00001931"/>
    </source>
</evidence>
<keyword evidence="3" id="KW-0560">Oxidoreductase</keyword>
<evidence type="ECO:0000313" key="7">
    <source>
        <dbReference type="Proteomes" id="UP000325787"/>
    </source>
</evidence>
<feature type="signal peptide" evidence="4">
    <location>
        <begin position="1"/>
        <end position="25"/>
    </location>
</feature>
<evidence type="ECO:0000313" key="6">
    <source>
        <dbReference type="EMBL" id="QFZ24263.1"/>
    </source>
</evidence>
<keyword evidence="7" id="KW-1185">Reference proteome</keyword>
<dbReference type="Gene3D" id="2.140.10.10">
    <property type="entry name" value="Quinoprotein alcohol dehydrogenase-like superfamily"/>
    <property type="match status" value="2"/>
</dbReference>
<dbReference type="Pfam" id="PF13360">
    <property type="entry name" value="PQQ_2"/>
    <property type="match status" value="3"/>
</dbReference>
<reference evidence="7" key="1">
    <citation type="journal article" date="2021" name="Curr. Microbiol.">
        <title>Complete genome of nocamycin-producing strain Saccharothrix syringae NRRL B-16468 reveals the biosynthetic potential for secondary metabolites.</title>
        <authorList>
            <person name="Mo X."/>
            <person name="Yang S."/>
        </authorList>
    </citation>
    <scope>NUCLEOTIDE SEQUENCE [LARGE SCALE GENOMIC DNA]</scope>
    <source>
        <strain evidence="7">ATCC 51364 / DSM 43886 / JCM 6844 / KCTC 9398 / NBRC 14523 / NRRL B-16468 / INA 2240</strain>
    </source>
</reference>
<comment type="similarity">
    <text evidence="2">Belongs to the bacterial PQQ dehydrogenase family.</text>
</comment>
<protein>
    <recommendedName>
        <fullName evidence="5">Pyrrolo-quinoline quinone repeat domain-containing protein</fullName>
    </recommendedName>
</protein>
<feature type="chain" id="PRO_5024832643" description="Pyrrolo-quinoline quinone repeat domain-containing protein" evidence="4">
    <location>
        <begin position="26"/>
        <end position="519"/>
    </location>
</feature>
<feature type="domain" description="Pyrrolo-quinoline quinone repeat" evidence="5">
    <location>
        <begin position="77"/>
        <end position="228"/>
    </location>
</feature>
<dbReference type="OrthoDB" id="256225at2"/>
<dbReference type="PANTHER" id="PTHR32303">
    <property type="entry name" value="QUINOPROTEIN ALCOHOL DEHYDROGENASE (CYTOCHROME C)"/>
    <property type="match status" value="1"/>
</dbReference>
<gene>
    <name evidence="6" type="ORF">EKG83_15725</name>
</gene>
<evidence type="ECO:0000256" key="4">
    <source>
        <dbReference type="SAM" id="SignalP"/>
    </source>
</evidence>
<dbReference type="GO" id="GO:0016491">
    <property type="term" value="F:oxidoreductase activity"/>
    <property type="evidence" value="ECO:0007669"/>
    <property type="project" value="UniProtKB-KW"/>
</dbReference>
<evidence type="ECO:0000256" key="2">
    <source>
        <dbReference type="ARBA" id="ARBA00008156"/>
    </source>
</evidence>
<evidence type="ECO:0000259" key="5">
    <source>
        <dbReference type="Pfam" id="PF13360"/>
    </source>
</evidence>
<dbReference type="EMBL" id="CP034550">
    <property type="protein sequence ID" value="QFZ24263.1"/>
    <property type="molecule type" value="Genomic_DNA"/>
</dbReference>
<dbReference type="InterPro" id="IPR018391">
    <property type="entry name" value="PQQ_b-propeller_rpt"/>
</dbReference>